<keyword evidence="2" id="KW-0449">Lipoprotein</keyword>
<proteinExistence type="inferred from homology"/>
<accession>A0A4R3UJP8</accession>
<keyword evidence="4" id="KW-1185">Reference proteome</keyword>
<organism evidence="3 4">
    <name type="scientific">Roseateles saccharophilus</name>
    <name type="common">Pseudomonas saccharophila</name>
    <dbReference type="NCBI Taxonomy" id="304"/>
    <lineage>
        <taxon>Bacteria</taxon>
        <taxon>Pseudomonadati</taxon>
        <taxon>Pseudomonadota</taxon>
        <taxon>Betaproteobacteria</taxon>
        <taxon>Burkholderiales</taxon>
        <taxon>Sphaerotilaceae</taxon>
        <taxon>Roseateles</taxon>
    </lineage>
</organism>
<dbReference type="AlphaFoldDB" id="A0A4R3UJP8"/>
<keyword evidence="2" id="KW-0812">Transmembrane</keyword>
<dbReference type="Gene3D" id="2.20.200.10">
    <property type="entry name" value="Outer membrane efflux proteins (OEP)"/>
    <property type="match status" value="1"/>
</dbReference>
<dbReference type="SUPFAM" id="SSF56954">
    <property type="entry name" value="Outer membrane efflux proteins (OEP)"/>
    <property type="match status" value="1"/>
</dbReference>
<feature type="chain" id="PRO_5021043984" evidence="2">
    <location>
        <begin position="20"/>
        <end position="459"/>
    </location>
</feature>
<dbReference type="RefSeq" id="WP_132575175.1">
    <property type="nucleotide sequence ID" value="NZ_CBCSGL010000030.1"/>
</dbReference>
<dbReference type="NCBIfam" id="TIGR01845">
    <property type="entry name" value="outer_NodT"/>
    <property type="match status" value="1"/>
</dbReference>
<dbReference type="InterPro" id="IPR010131">
    <property type="entry name" value="MdtP/NodT-like"/>
</dbReference>
<dbReference type="OrthoDB" id="9770517at2"/>
<dbReference type="PANTHER" id="PTHR30203:SF32">
    <property type="entry name" value="CATION EFFLUX SYSTEM PROTEIN CUSC"/>
    <property type="match status" value="1"/>
</dbReference>
<dbReference type="PROSITE" id="PS51257">
    <property type="entry name" value="PROKAR_LIPOPROTEIN"/>
    <property type="match status" value="1"/>
</dbReference>
<reference evidence="3 4" key="1">
    <citation type="submission" date="2019-03" db="EMBL/GenBank/DDBJ databases">
        <title>Genomic Encyclopedia of Type Strains, Phase IV (KMG-IV): sequencing the most valuable type-strain genomes for metagenomic binning, comparative biology and taxonomic classification.</title>
        <authorList>
            <person name="Goeker M."/>
        </authorList>
    </citation>
    <scope>NUCLEOTIDE SEQUENCE [LARGE SCALE GENOMIC DNA]</scope>
    <source>
        <strain evidence="3 4">DSM 654</strain>
    </source>
</reference>
<evidence type="ECO:0000256" key="1">
    <source>
        <dbReference type="ARBA" id="ARBA00007613"/>
    </source>
</evidence>
<comment type="similarity">
    <text evidence="1 2">Belongs to the outer membrane factor (OMF) (TC 1.B.17) family.</text>
</comment>
<keyword evidence="2" id="KW-0732">Signal</keyword>
<evidence type="ECO:0000313" key="3">
    <source>
        <dbReference type="EMBL" id="TCU89909.1"/>
    </source>
</evidence>
<name>A0A4R3UJP8_ROSSA</name>
<dbReference type="GO" id="GO:0005886">
    <property type="term" value="C:plasma membrane"/>
    <property type="evidence" value="ECO:0007669"/>
    <property type="project" value="UniProtKB-SubCell"/>
</dbReference>
<evidence type="ECO:0000313" key="4">
    <source>
        <dbReference type="Proteomes" id="UP000295110"/>
    </source>
</evidence>
<evidence type="ECO:0000256" key="2">
    <source>
        <dbReference type="RuleBase" id="RU362097"/>
    </source>
</evidence>
<dbReference type="InterPro" id="IPR003423">
    <property type="entry name" value="OMP_efflux"/>
</dbReference>
<keyword evidence="2" id="KW-1134">Transmembrane beta strand</keyword>
<dbReference type="Proteomes" id="UP000295110">
    <property type="component" value="Unassembled WGS sequence"/>
</dbReference>
<sequence>MKRQALTLIAATALLAACAGPEPKRPVAAEAAAAAVPAAFAQAGGADATAAVDLPWAQAFKGERVQRLIPLALANNRDLRVAVLNIEAARASAAARDADLWPTVSAGINGSRTPTAAGGINSLYTAGLQVSAYELDLFGRLRGLSAAAASQLLAAQASQQAVRTALVAGVANAEIALQADEALLRLTRDTLATRDESLRLTRQRFDGGIAGELDLRAAESSLQAARAALAQARRQRMLDENALALLIGGPLPADLPAPSGELADFEPLAELPAGVPAEVLTRRPDIRQAEFQLGAADANIDAARAAFWPRITLTGQFGTASGQLSGLFKNTAWSFAPALVQPIFDAGRNRANLAGARASRDIALAQYEKAIQTAFREVADGLAGRATLAEQRSALAAQVDAETRRLAAAEQRYAAGVAGALDRLDAQRSLFAAQQSLVQVQSQRAQNLVALYRALGGGG</sequence>
<comment type="subcellular location">
    <subcellularLocation>
        <location evidence="2">Cell membrane</location>
        <topology evidence="2">Lipid-anchor</topology>
    </subcellularLocation>
</comment>
<keyword evidence="2" id="KW-0564">Palmitate</keyword>
<dbReference type="EMBL" id="SMBU01000031">
    <property type="protein sequence ID" value="TCU89909.1"/>
    <property type="molecule type" value="Genomic_DNA"/>
</dbReference>
<dbReference type="GO" id="GO:0015562">
    <property type="term" value="F:efflux transmembrane transporter activity"/>
    <property type="evidence" value="ECO:0007669"/>
    <property type="project" value="InterPro"/>
</dbReference>
<protein>
    <submittedName>
        <fullName evidence="3">Multidrug efflux system outer membrane protein</fullName>
    </submittedName>
</protein>
<dbReference type="PANTHER" id="PTHR30203">
    <property type="entry name" value="OUTER MEMBRANE CATION EFFLUX PROTEIN"/>
    <property type="match status" value="1"/>
</dbReference>
<dbReference type="Pfam" id="PF02321">
    <property type="entry name" value="OEP"/>
    <property type="match status" value="2"/>
</dbReference>
<comment type="caution">
    <text evidence="3">The sequence shown here is derived from an EMBL/GenBank/DDBJ whole genome shotgun (WGS) entry which is preliminary data.</text>
</comment>
<feature type="signal peptide" evidence="2">
    <location>
        <begin position="1"/>
        <end position="19"/>
    </location>
</feature>
<keyword evidence="2" id="KW-0472">Membrane</keyword>
<gene>
    <name evidence="3" type="ORF">EV671_103113</name>
</gene>
<dbReference type="Gene3D" id="1.20.1600.10">
    <property type="entry name" value="Outer membrane efflux proteins (OEP)"/>
    <property type="match status" value="1"/>
</dbReference>